<comment type="caution">
    <text evidence="1">The sequence shown here is derived from an EMBL/GenBank/DDBJ whole genome shotgun (WGS) entry which is preliminary data.</text>
</comment>
<accession>A0A150JTB4</accession>
<dbReference type="EMBL" id="LQYG01000102">
    <property type="protein sequence ID" value="KYC60014.1"/>
    <property type="molecule type" value="Genomic_DNA"/>
</dbReference>
<proteinExistence type="predicted"/>
<sequence>MYVIFPKPNFCLYGDYFLQQATESQYSVHFILSWKKAKHETKLLLQY</sequence>
<dbReference type="AlphaFoldDB" id="A0A150JTB4"/>
<organism evidence="1 2">
    <name type="scientific">Heyndrickxia coagulans</name>
    <name type="common">Weizmannia coagulans</name>
    <dbReference type="NCBI Taxonomy" id="1398"/>
    <lineage>
        <taxon>Bacteria</taxon>
        <taxon>Bacillati</taxon>
        <taxon>Bacillota</taxon>
        <taxon>Bacilli</taxon>
        <taxon>Bacillales</taxon>
        <taxon>Bacillaceae</taxon>
        <taxon>Heyndrickxia</taxon>
    </lineage>
</organism>
<gene>
    <name evidence="1" type="ORF">B4098_2310</name>
</gene>
<name>A0A150JTB4_HEYCO</name>
<protein>
    <submittedName>
        <fullName evidence="1">Uncharacterized protein</fullName>
    </submittedName>
</protein>
<dbReference type="Proteomes" id="UP000075288">
    <property type="component" value="Unassembled WGS sequence"/>
</dbReference>
<evidence type="ECO:0000313" key="1">
    <source>
        <dbReference type="EMBL" id="KYC60014.1"/>
    </source>
</evidence>
<evidence type="ECO:0000313" key="2">
    <source>
        <dbReference type="Proteomes" id="UP000075288"/>
    </source>
</evidence>
<reference evidence="1 2" key="1">
    <citation type="submission" date="2016-01" db="EMBL/GenBank/DDBJ databases">
        <title>Genome Sequences of Twelve Sporeforming Bacillus Species Isolated from Foods.</title>
        <authorList>
            <person name="Berendsen E.M."/>
            <person name="Wells-Bennik M.H."/>
            <person name="Krawcyk A.O."/>
            <person name="De Jong A."/>
            <person name="Holsappel S."/>
            <person name="Eijlander R.T."/>
            <person name="Kuipers O.P."/>
        </authorList>
    </citation>
    <scope>NUCLEOTIDE SEQUENCE [LARGE SCALE GENOMIC DNA]</scope>
    <source>
        <strain evidence="1 2">B4098</strain>
    </source>
</reference>
<dbReference type="PATRIC" id="fig|1398.26.peg.1133"/>